<evidence type="ECO:0000313" key="14">
    <source>
        <dbReference type="Ensembl" id="ENSCCRP00010018739.1"/>
    </source>
</evidence>
<feature type="compositionally biased region" description="Basic and acidic residues" evidence="12">
    <location>
        <begin position="1143"/>
        <end position="1167"/>
    </location>
</feature>
<feature type="domain" description="C2H2-type" evidence="13">
    <location>
        <begin position="135"/>
        <end position="162"/>
    </location>
</feature>
<dbReference type="InterPro" id="IPR036236">
    <property type="entry name" value="Znf_C2H2_sf"/>
</dbReference>
<feature type="compositionally biased region" description="Basic residues" evidence="12">
    <location>
        <begin position="781"/>
        <end position="794"/>
    </location>
</feature>
<evidence type="ECO:0000256" key="9">
    <source>
        <dbReference type="ARBA" id="ARBA00023163"/>
    </source>
</evidence>
<dbReference type="FunFam" id="3.30.160.60:FF:000213">
    <property type="entry name" value="Zinc finger protein 624"/>
    <property type="match status" value="1"/>
</dbReference>
<comment type="similarity">
    <text evidence="2">Belongs to the krueppel C2H2-type zinc-finger protein family.</text>
</comment>
<keyword evidence="9" id="KW-0804">Transcription</keyword>
<dbReference type="FunFam" id="3.30.160.60:FF:000135">
    <property type="entry name" value="Zinc finger protein 358"/>
    <property type="match status" value="1"/>
</dbReference>
<keyword evidence="8" id="KW-0238">DNA-binding</keyword>
<proteinExistence type="inferred from homology"/>
<evidence type="ECO:0000256" key="5">
    <source>
        <dbReference type="ARBA" id="ARBA00022771"/>
    </source>
</evidence>
<feature type="compositionally biased region" description="Polar residues" evidence="12">
    <location>
        <begin position="1170"/>
        <end position="1179"/>
    </location>
</feature>
<reference evidence="14" key="1">
    <citation type="submission" date="2025-08" db="UniProtKB">
        <authorList>
            <consortium name="Ensembl"/>
        </authorList>
    </citation>
    <scope>IDENTIFICATION</scope>
</reference>
<feature type="domain" description="C2H2-type" evidence="13">
    <location>
        <begin position="501"/>
        <end position="528"/>
    </location>
</feature>
<evidence type="ECO:0000256" key="8">
    <source>
        <dbReference type="ARBA" id="ARBA00023125"/>
    </source>
</evidence>
<dbReference type="FunFam" id="3.30.160.60:FF:000145">
    <property type="entry name" value="Zinc finger protein 574"/>
    <property type="match status" value="1"/>
</dbReference>
<sequence length="1179" mass="127703">IKSGTVGLTGDMVTSSTPPATVAQNPEHPFQCLDCGKSFKWSSRLAHHQRSHNNERPYRCNLCPKAFKGSSMQGHTKPYKCDDCGKAFKRSSLLQIHRSVHTGLRTFQCSYCPLTFKWSSHYQYHLRQHTGECPYPCDSCSKAFKNSSSLRRHKNVHLGFKPYVCDVCNKAFSQSTNLRQHMRIHTGERPYICGDCGRSFTHSSNLALHRISHIEGKGKSAGKGGGADSGSAAQEMEVVVETTTVADSGQTAELLGLDAIRNESGQAQYDLLQTFTASVNQMPTDTGVPTAQATTECVYCGKSFKTSSGLTRHVAQSRSQFNCSACDRSFPLLSSLLNHQHSHTPEQRLLAEAEAEIVCPSLSLPYITLYQWFSVPVLAPPSSAYFRPYRCSECGKSFKGSSGLRYHMRDHTGERPYRCTECGKSFKRSSLLSIHQRVHTGVRAFQCPYCPLTFKWSSHYQYHLRQHTGERPYVCQECGKSFKNTSCLRRHSQLHSGLRPHACSVCGKAFSQTSNLKQHERTHSGERPFQCSQCHKSFTHSSNLQLHLRTHSSHKDFKCQHCGKEFVMLSYLQRHLRTHSSGGAVACTKEAGKVAKGSGASESATLNVNLNVPGGLTSLFPTDGNSTLILSPPNLDIPPNTSQNYFMIQTTSGLQLIPLSNPTPTQPAPPPPPPPPPPQTQNFLLLQCQSNNGNQPSLILVPTASSTNTIPTPSEPQTLPLVQTIPAMPQVLAAPQTQIQQFQPVHTQQRFILTNYNAPLVTAQPLSTSTIARPILGSLSRSRKGGTRRGRKPKAATQKSPPTVQTTPVKQPLMLSGVTSTSTTISSANSAAASKTEFPRLNTDDPPAMSPVSISQVPGNSSVPAVNIISVTPNSTLTNSSPMLSSDPESVPIEEKAVEEISREHFVLCLKKEMENGGQGDGMEGRSDAGRSFVLQIEGEGQQEEGGNSEGGEKSYVLRFQTEGECEGDAGKEKTEMVSLNLLQEWTGPSEGHGTADAEGSVEVEKSFVLHFQTEPQSEEDIQPNSGFIGGPGEDLSLSCHPGQALVPLEGQDVVFELGDEKMDGSTGPGDSVQMIALIEGEGNGSGARGSFKGAVGANSGQMEGIFQLEGGEGIVIIEVSTSSLREGGIEAADVGHTLAEGAEEKQANDAQEAREEVMSEESKLVEAESISSSEIGLT</sequence>
<evidence type="ECO:0000259" key="13">
    <source>
        <dbReference type="PROSITE" id="PS50157"/>
    </source>
</evidence>
<dbReference type="InterPro" id="IPR050331">
    <property type="entry name" value="Zinc_finger"/>
</dbReference>
<feature type="domain" description="C2H2-type" evidence="13">
    <location>
        <begin position="30"/>
        <end position="57"/>
    </location>
</feature>
<dbReference type="PROSITE" id="PS50157">
    <property type="entry name" value="ZINC_FINGER_C2H2_2"/>
    <property type="match status" value="15"/>
</dbReference>
<feature type="region of interest" description="Disordered" evidence="12">
    <location>
        <begin position="828"/>
        <end position="847"/>
    </location>
</feature>
<dbReference type="PANTHER" id="PTHR16515">
    <property type="entry name" value="PR DOMAIN ZINC FINGER PROTEIN"/>
    <property type="match status" value="1"/>
</dbReference>
<dbReference type="AlphaFoldDB" id="A0A8C1IJX0"/>
<feature type="domain" description="C2H2-type" evidence="13">
    <location>
        <begin position="191"/>
        <end position="218"/>
    </location>
</feature>
<dbReference type="FunFam" id="3.30.160.60:FF:002343">
    <property type="entry name" value="Zinc finger protein 33A"/>
    <property type="match status" value="1"/>
</dbReference>
<organism evidence="14 15">
    <name type="scientific">Cyprinus carpio</name>
    <name type="common">Common carp</name>
    <dbReference type="NCBI Taxonomy" id="7962"/>
    <lineage>
        <taxon>Eukaryota</taxon>
        <taxon>Metazoa</taxon>
        <taxon>Chordata</taxon>
        <taxon>Craniata</taxon>
        <taxon>Vertebrata</taxon>
        <taxon>Euteleostomi</taxon>
        <taxon>Actinopterygii</taxon>
        <taxon>Neopterygii</taxon>
        <taxon>Teleostei</taxon>
        <taxon>Ostariophysi</taxon>
        <taxon>Cypriniformes</taxon>
        <taxon>Cyprinidae</taxon>
        <taxon>Cyprininae</taxon>
        <taxon>Cyprinus</taxon>
    </lineage>
</organism>
<evidence type="ECO:0000313" key="15">
    <source>
        <dbReference type="Proteomes" id="UP000694427"/>
    </source>
</evidence>
<dbReference type="FunFam" id="3.30.160.60:FF:000295">
    <property type="entry name" value="zinc finger protein 19"/>
    <property type="match status" value="1"/>
</dbReference>
<evidence type="ECO:0000256" key="7">
    <source>
        <dbReference type="ARBA" id="ARBA00023015"/>
    </source>
</evidence>
<dbReference type="Pfam" id="PF00096">
    <property type="entry name" value="zf-C2H2"/>
    <property type="match status" value="12"/>
</dbReference>
<feature type="compositionally biased region" description="Polar residues" evidence="12">
    <location>
        <begin position="12"/>
        <end position="21"/>
    </location>
</feature>
<dbReference type="GO" id="GO:0005634">
    <property type="term" value="C:nucleus"/>
    <property type="evidence" value="ECO:0007669"/>
    <property type="project" value="UniProtKB-SubCell"/>
</dbReference>
<feature type="domain" description="C2H2-type" evidence="13">
    <location>
        <begin position="529"/>
        <end position="556"/>
    </location>
</feature>
<name>A0A8C1IJX0_CYPCA</name>
<feature type="region of interest" description="Disordered" evidence="12">
    <location>
        <begin position="1143"/>
        <end position="1179"/>
    </location>
</feature>
<dbReference type="FunFam" id="3.30.160.60:FF:000110">
    <property type="entry name" value="Zinc finger protein-like"/>
    <property type="match status" value="1"/>
</dbReference>
<keyword evidence="7" id="KW-0805">Transcription regulation</keyword>
<dbReference type="GO" id="GO:0008270">
    <property type="term" value="F:zinc ion binding"/>
    <property type="evidence" value="ECO:0007669"/>
    <property type="project" value="UniProtKB-KW"/>
</dbReference>
<dbReference type="FunFam" id="3.30.160.60:FF:000016">
    <property type="entry name" value="zinc finger protein 37 homolog"/>
    <property type="match status" value="1"/>
</dbReference>
<evidence type="ECO:0000256" key="4">
    <source>
        <dbReference type="ARBA" id="ARBA00022737"/>
    </source>
</evidence>
<keyword evidence="5 11" id="KW-0863">Zinc-finger</keyword>
<feature type="compositionally biased region" description="Pro residues" evidence="12">
    <location>
        <begin position="664"/>
        <end position="679"/>
    </location>
</feature>
<keyword evidence="3" id="KW-0479">Metal-binding</keyword>
<keyword evidence="4" id="KW-0677">Repeat</keyword>
<feature type="domain" description="C2H2-type" evidence="13">
    <location>
        <begin position="473"/>
        <end position="500"/>
    </location>
</feature>
<reference evidence="14" key="2">
    <citation type="submission" date="2025-09" db="UniProtKB">
        <authorList>
            <consortium name="Ensembl"/>
        </authorList>
    </citation>
    <scope>IDENTIFICATION</scope>
</reference>
<feature type="domain" description="C2H2-type" evidence="13">
    <location>
        <begin position="389"/>
        <end position="416"/>
    </location>
</feature>
<accession>A0A8C1IJX0</accession>
<dbReference type="FunFam" id="3.30.160.60:FF:000180">
    <property type="entry name" value="Zinc finger protein 689"/>
    <property type="match status" value="1"/>
</dbReference>
<keyword evidence="10" id="KW-0539">Nucleus</keyword>
<evidence type="ECO:0000256" key="11">
    <source>
        <dbReference type="PROSITE-ProRule" id="PRU00042"/>
    </source>
</evidence>
<evidence type="ECO:0000256" key="3">
    <source>
        <dbReference type="ARBA" id="ARBA00022723"/>
    </source>
</evidence>
<feature type="domain" description="C2H2-type" evidence="13">
    <location>
        <begin position="79"/>
        <end position="106"/>
    </location>
</feature>
<dbReference type="SUPFAM" id="SSF57667">
    <property type="entry name" value="beta-beta-alpha zinc fingers"/>
    <property type="match status" value="9"/>
</dbReference>
<evidence type="ECO:0000256" key="10">
    <source>
        <dbReference type="ARBA" id="ARBA00023242"/>
    </source>
</evidence>
<keyword evidence="6" id="KW-0862">Zinc</keyword>
<dbReference type="Ensembl" id="ENSCCRT00010020470.1">
    <property type="protein sequence ID" value="ENSCCRP00010018739.1"/>
    <property type="gene ID" value="ENSCCRG00010008046.1"/>
</dbReference>
<dbReference type="InterPro" id="IPR013087">
    <property type="entry name" value="Znf_C2H2_type"/>
</dbReference>
<evidence type="ECO:0000256" key="1">
    <source>
        <dbReference type="ARBA" id="ARBA00004123"/>
    </source>
</evidence>
<evidence type="ECO:0000256" key="6">
    <source>
        <dbReference type="ARBA" id="ARBA00022833"/>
    </source>
</evidence>
<feature type="domain" description="C2H2-type" evidence="13">
    <location>
        <begin position="163"/>
        <end position="190"/>
    </location>
</feature>
<dbReference type="FunFam" id="3.30.160.60:FF:000512">
    <property type="entry name" value="zinc finger protein 197 isoform X1"/>
    <property type="match status" value="1"/>
</dbReference>
<dbReference type="PANTHER" id="PTHR16515:SF66">
    <property type="entry name" value="C2H2-TYPE DOMAIN-CONTAINING PROTEIN"/>
    <property type="match status" value="1"/>
</dbReference>
<protein>
    <recommendedName>
        <fullName evidence="13">C2H2-type domain-containing protein</fullName>
    </recommendedName>
</protein>
<evidence type="ECO:0000256" key="12">
    <source>
        <dbReference type="SAM" id="MobiDB-lite"/>
    </source>
</evidence>
<feature type="domain" description="C2H2-type" evidence="13">
    <location>
        <begin position="295"/>
        <end position="313"/>
    </location>
</feature>
<dbReference type="FunFam" id="3.30.160.60:FF:000520">
    <property type="entry name" value="zinc finger protein 629 isoform X2"/>
    <property type="match status" value="1"/>
</dbReference>
<feature type="domain" description="C2H2-type" evidence="13">
    <location>
        <begin position="321"/>
        <end position="348"/>
    </location>
</feature>
<feature type="domain" description="C2H2-type" evidence="13">
    <location>
        <begin position="417"/>
        <end position="444"/>
    </location>
</feature>
<comment type="subcellular location">
    <subcellularLocation>
        <location evidence="1">Nucleus</location>
    </subcellularLocation>
</comment>
<dbReference type="PROSITE" id="PS00028">
    <property type="entry name" value="ZINC_FINGER_C2H2_1"/>
    <property type="match status" value="14"/>
</dbReference>
<dbReference type="Proteomes" id="UP000694427">
    <property type="component" value="Unplaced"/>
</dbReference>
<dbReference type="FunFam" id="3.30.160.60:FF:000495">
    <property type="entry name" value="zinc finger protein 668"/>
    <property type="match status" value="1"/>
</dbReference>
<dbReference type="Gene3D" id="3.30.160.60">
    <property type="entry name" value="Classic Zinc Finger"/>
    <property type="match status" value="14"/>
</dbReference>
<feature type="region of interest" description="Disordered" evidence="12">
    <location>
        <begin position="774"/>
        <end position="808"/>
    </location>
</feature>
<keyword evidence="15" id="KW-1185">Reference proteome</keyword>
<dbReference type="GO" id="GO:0003677">
    <property type="term" value="F:DNA binding"/>
    <property type="evidence" value="ECO:0007669"/>
    <property type="project" value="UniProtKB-KW"/>
</dbReference>
<feature type="region of interest" description="Disordered" evidence="12">
    <location>
        <begin position="657"/>
        <end position="680"/>
    </location>
</feature>
<feature type="domain" description="C2H2-type" evidence="13">
    <location>
        <begin position="557"/>
        <end position="584"/>
    </location>
</feature>
<feature type="compositionally biased region" description="Low complexity" evidence="12">
    <location>
        <begin position="797"/>
        <end position="808"/>
    </location>
</feature>
<feature type="domain" description="C2H2-type" evidence="13">
    <location>
        <begin position="445"/>
        <end position="472"/>
    </location>
</feature>
<evidence type="ECO:0000256" key="2">
    <source>
        <dbReference type="ARBA" id="ARBA00006991"/>
    </source>
</evidence>
<feature type="domain" description="C2H2-type" evidence="13">
    <location>
        <begin position="107"/>
        <end position="134"/>
    </location>
</feature>
<dbReference type="SMART" id="SM00355">
    <property type="entry name" value="ZnF_C2H2"/>
    <property type="match status" value="16"/>
</dbReference>
<dbReference type="GO" id="GO:0010468">
    <property type="term" value="P:regulation of gene expression"/>
    <property type="evidence" value="ECO:0007669"/>
    <property type="project" value="TreeGrafter"/>
</dbReference>
<feature type="region of interest" description="Disordered" evidence="12">
    <location>
        <begin position="1"/>
        <end position="21"/>
    </location>
</feature>